<dbReference type="GO" id="GO:0002949">
    <property type="term" value="P:tRNA threonylcarbamoyladenosine modification"/>
    <property type="evidence" value="ECO:0007669"/>
    <property type="project" value="InterPro"/>
</dbReference>
<dbReference type="SUPFAM" id="SSF52540">
    <property type="entry name" value="P-loop containing nucleoside triphosphate hydrolases"/>
    <property type="match status" value="1"/>
</dbReference>
<evidence type="ECO:0000313" key="12">
    <source>
        <dbReference type="Proteomes" id="UP000181898"/>
    </source>
</evidence>
<dbReference type="GO" id="GO:0005524">
    <property type="term" value="F:ATP binding"/>
    <property type="evidence" value="ECO:0007669"/>
    <property type="project" value="UniProtKB-KW"/>
</dbReference>
<name>A0A1L3JH64_9FLAO</name>
<evidence type="ECO:0000256" key="10">
    <source>
        <dbReference type="ARBA" id="ARBA00032441"/>
    </source>
</evidence>
<dbReference type="Pfam" id="PF02367">
    <property type="entry name" value="TsaE"/>
    <property type="match status" value="1"/>
</dbReference>
<dbReference type="PANTHER" id="PTHR33540:SF2">
    <property type="entry name" value="TRNA THREONYLCARBAMOYLADENOSINE BIOSYNTHESIS PROTEIN TSAE"/>
    <property type="match status" value="1"/>
</dbReference>
<dbReference type="Proteomes" id="UP000181898">
    <property type="component" value="Chromosome"/>
</dbReference>
<accession>A0A1L3JH64</accession>
<organism evidence="11 12">
    <name type="scientific">Tenacibaculum todarodis</name>
    <dbReference type="NCBI Taxonomy" id="1850252"/>
    <lineage>
        <taxon>Bacteria</taxon>
        <taxon>Pseudomonadati</taxon>
        <taxon>Bacteroidota</taxon>
        <taxon>Flavobacteriia</taxon>
        <taxon>Flavobacteriales</taxon>
        <taxon>Flavobacteriaceae</taxon>
        <taxon>Tenacibaculum</taxon>
    </lineage>
</organism>
<evidence type="ECO:0000256" key="5">
    <source>
        <dbReference type="ARBA" id="ARBA00022694"/>
    </source>
</evidence>
<reference evidence="11 12" key="1">
    <citation type="submission" date="2016-11" db="EMBL/GenBank/DDBJ databases">
        <title>Tenacibaculum sp. LPB0136, isolated from marine environment.</title>
        <authorList>
            <person name="Kim E."/>
            <person name="Yi H."/>
        </authorList>
    </citation>
    <scope>NUCLEOTIDE SEQUENCE [LARGE SCALE GENOMIC DNA]</scope>
    <source>
        <strain evidence="11 12">LPB0136</strain>
    </source>
</reference>
<evidence type="ECO:0000256" key="2">
    <source>
        <dbReference type="ARBA" id="ARBA00007599"/>
    </source>
</evidence>
<evidence type="ECO:0000313" key="11">
    <source>
        <dbReference type="EMBL" id="APG64444.1"/>
    </source>
</evidence>
<keyword evidence="4" id="KW-0963">Cytoplasm</keyword>
<keyword evidence="12" id="KW-1185">Reference proteome</keyword>
<evidence type="ECO:0000256" key="6">
    <source>
        <dbReference type="ARBA" id="ARBA00022723"/>
    </source>
</evidence>
<keyword evidence="5" id="KW-0819">tRNA processing</keyword>
<evidence type="ECO:0000256" key="8">
    <source>
        <dbReference type="ARBA" id="ARBA00022840"/>
    </source>
</evidence>
<dbReference type="KEGG" id="ten:LPB136_03285"/>
<keyword evidence="8" id="KW-0067">ATP-binding</keyword>
<dbReference type="OrthoDB" id="9815896at2"/>
<protein>
    <recommendedName>
        <fullName evidence="3">tRNA threonylcarbamoyladenosine biosynthesis protein TsaE</fullName>
    </recommendedName>
    <alternativeName>
        <fullName evidence="10">t(6)A37 threonylcarbamoyladenosine biosynthesis protein TsaE</fullName>
    </alternativeName>
</protein>
<gene>
    <name evidence="11" type="ORF">LPB136_03285</name>
</gene>
<dbReference type="GO" id="GO:0016740">
    <property type="term" value="F:transferase activity"/>
    <property type="evidence" value="ECO:0007669"/>
    <property type="project" value="UniProtKB-KW"/>
</dbReference>
<dbReference type="AlphaFoldDB" id="A0A1L3JH64"/>
<dbReference type="InterPro" id="IPR003442">
    <property type="entry name" value="T6A_TsaE"/>
</dbReference>
<dbReference type="PANTHER" id="PTHR33540">
    <property type="entry name" value="TRNA THREONYLCARBAMOYLADENOSINE BIOSYNTHESIS PROTEIN TSAE"/>
    <property type="match status" value="1"/>
</dbReference>
<dbReference type="RefSeq" id="WP_072554770.1">
    <property type="nucleotide sequence ID" value="NZ_CP018155.1"/>
</dbReference>
<proteinExistence type="inferred from homology"/>
<keyword evidence="6" id="KW-0479">Metal-binding</keyword>
<keyword evidence="9" id="KW-0460">Magnesium</keyword>
<dbReference type="Gene3D" id="3.40.50.300">
    <property type="entry name" value="P-loop containing nucleotide triphosphate hydrolases"/>
    <property type="match status" value="1"/>
</dbReference>
<evidence type="ECO:0000256" key="3">
    <source>
        <dbReference type="ARBA" id="ARBA00019010"/>
    </source>
</evidence>
<dbReference type="EMBL" id="CP018155">
    <property type="protein sequence ID" value="APG64444.1"/>
    <property type="molecule type" value="Genomic_DNA"/>
</dbReference>
<dbReference type="GO" id="GO:0005737">
    <property type="term" value="C:cytoplasm"/>
    <property type="evidence" value="ECO:0007669"/>
    <property type="project" value="UniProtKB-SubCell"/>
</dbReference>
<keyword evidence="7" id="KW-0547">Nucleotide-binding</keyword>
<keyword evidence="11" id="KW-0808">Transferase</keyword>
<dbReference type="GO" id="GO:0046872">
    <property type="term" value="F:metal ion binding"/>
    <property type="evidence" value="ECO:0007669"/>
    <property type="project" value="UniProtKB-KW"/>
</dbReference>
<dbReference type="STRING" id="1850252.LPB136_03285"/>
<evidence type="ECO:0000256" key="9">
    <source>
        <dbReference type="ARBA" id="ARBA00022842"/>
    </source>
</evidence>
<sequence>MNKDYSIAQLSEIAQEIITSAVHKTLLFNGEMGVGKTTLIKEICKQLGVEDVAHSPTFSLVNEYLTTKGETVYHFDFYRIEHEEEAYDMGIEDYLYTNNWYLIEWPNNVENLLPLETVEINISLLENGQRNIQLKTNS</sequence>
<dbReference type="NCBIfam" id="TIGR00150">
    <property type="entry name" value="T6A_YjeE"/>
    <property type="match status" value="1"/>
</dbReference>
<comment type="similarity">
    <text evidence="2">Belongs to the TsaE family.</text>
</comment>
<comment type="subcellular location">
    <subcellularLocation>
        <location evidence="1">Cytoplasm</location>
    </subcellularLocation>
</comment>
<evidence type="ECO:0000256" key="4">
    <source>
        <dbReference type="ARBA" id="ARBA00022490"/>
    </source>
</evidence>
<evidence type="ECO:0000256" key="1">
    <source>
        <dbReference type="ARBA" id="ARBA00004496"/>
    </source>
</evidence>
<dbReference type="InterPro" id="IPR027417">
    <property type="entry name" value="P-loop_NTPase"/>
</dbReference>
<evidence type="ECO:0000256" key="7">
    <source>
        <dbReference type="ARBA" id="ARBA00022741"/>
    </source>
</evidence>